<sequence>MSKFFVSIFLIHLSLALAWAEGEEIQVILDNGDRLTGELISQNESEIRMRVGYLGEVTLPRARVETLERLGGVVAKNDAEPKPEASPNIKEGEDEKKAVVAEGGAQKTEKQAPAKPAPQKVAPEKVLAAKGKQAVEKGEPKKGEAAEQAPEEKKRKGVAGWLAKLEDGLDVMPKWKKNMQFGYNSASGRKDFSTLNYRLDMSRKYEKSRLNFNADYAYGDSDGSTNLDKYSVKFRWRKDISPGAFYESQSIYSADQIKSIFSNFEQKLGLGTRFLDSKTTVLSAGLGASGRWRELKKGRDSDSLVSVFQDWDYKLSEKVRLKQDFKFAMPLDDTEEYEIDFAASLRTDVTDAINLSLRFQFGYDNSLPEDSKEDRRLISALGYKF</sequence>
<feature type="signal peptide" evidence="2">
    <location>
        <begin position="1"/>
        <end position="20"/>
    </location>
</feature>
<evidence type="ECO:0000256" key="2">
    <source>
        <dbReference type="SAM" id="SignalP"/>
    </source>
</evidence>
<keyword evidence="2" id="KW-0732">Signal</keyword>
<feature type="compositionally biased region" description="Basic and acidic residues" evidence="1">
    <location>
        <begin position="133"/>
        <end position="154"/>
    </location>
</feature>
<name>A0A934S2F9_9BACT</name>
<protein>
    <submittedName>
        <fullName evidence="3">DUF481 domain-containing protein</fullName>
    </submittedName>
</protein>
<dbReference type="AlphaFoldDB" id="A0A934S2F9"/>
<gene>
    <name evidence="3" type="ORF">JIN87_13230</name>
</gene>
<evidence type="ECO:0000313" key="3">
    <source>
        <dbReference type="EMBL" id="MBK1877833.1"/>
    </source>
</evidence>
<evidence type="ECO:0000256" key="1">
    <source>
        <dbReference type="SAM" id="MobiDB-lite"/>
    </source>
</evidence>
<dbReference type="InterPro" id="IPR007433">
    <property type="entry name" value="DUF481"/>
</dbReference>
<evidence type="ECO:0000313" key="4">
    <source>
        <dbReference type="Proteomes" id="UP000617628"/>
    </source>
</evidence>
<feature type="chain" id="PRO_5036736968" evidence="2">
    <location>
        <begin position="21"/>
        <end position="385"/>
    </location>
</feature>
<reference evidence="3" key="1">
    <citation type="submission" date="2021-01" db="EMBL/GenBank/DDBJ databases">
        <title>Modified the classification status of verrucomicrobia.</title>
        <authorList>
            <person name="Feng X."/>
        </authorList>
    </citation>
    <scope>NUCLEOTIDE SEQUENCE</scope>
    <source>
        <strain evidence="3">KCTC 13126</strain>
    </source>
</reference>
<feature type="compositionally biased region" description="Low complexity" evidence="1">
    <location>
        <begin position="113"/>
        <end position="126"/>
    </location>
</feature>
<dbReference type="EMBL" id="JAENIL010000023">
    <property type="protein sequence ID" value="MBK1877833.1"/>
    <property type="molecule type" value="Genomic_DNA"/>
</dbReference>
<feature type="compositionally biased region" description="Basic and acidic residues" evidence="1">
    <location>
        <begin position="90"/>
        <end position="99"/>
    </location>
</feature>
<proteinExistence type="predicted"/>
<dbReference type="RefSeq" id="WP_200356047.1">
    <property type="nucleotide sequence ID" value="NZ_JAENIL010000023.1"/>
</dbReference>
<dbReference type="Proteomes" id="UP000617628">
    <property type="component" value="Unassembled WGS sequence"/>
</dbReference>
<organism evidence="3 4">
    <name type="scientific">Pelagicoccus mobilis</name>
    <dbReference type="NCBI Taxonomy" id="415221"/>
    <lineage>
        <taxon>Bacteria</taxon>
        <taxon>Pseudomonadati</taxon>
        <taxon>Verrucomicrobiota</taxon>
        <taxon>Opitutia</taxon>
        <taxon>Puniceicoccales</taxon>
        <taxon>Pelagicoccaceae</taxon>
        <taxon>Pelagicoccus</taxon>
    </lineage>
</organism>
<dbReference type="Pfam" id="PF04338">
    <property type="entry name" value="DUF481"/>
    <property type="match status" value="1"/>
</dbReference>
<accession>A0A934S2F9</accession>
<feature type="region of interest" description="Disordered" evidence="1">
    <location>
        <begin position="76"/>
        <end position="157"/>
    </location>
</feature>
<keyword evidence="4" id="KW-1185">Reference proteome</keyword>
<comment type="caution">
    <text evidence="3">The sequence shown here is derived from an EMBL/GenBank/DDBJ whole genome shotgun (WGS) entry which is preliminary data.</text>
</comment>